<dbReference type="EMBL" id="WPCR01000005">
    <property type="protein sequence ID" value="NHM14039.1"/>
    <property type="molecule type" value="Genomic_DNA"/>
</dbReference>
<reference evidence="2 4" key="1">
    <citation type="submission" date="2019-11" db="EMBL/GenBank/DDBJ databases">
        <title>Eggerthellaceae novel genus isolated from the rectal contents of marmort.</title>
        <authorList>
            <person name="Zhang G."/>
        </authorList>
    </citation>
    <scope>NUCLEOTIDE SEQUENCE [LARGE SCALE GENOMIC DNA]</scope>
    <source>
        <strain evidence="4">zg-886</strain>
        <strain evidence="2">Zg-886</strain>
    </source>
</reference>
<dbReference type="AlphaFoldDB" id="A0A9E6MSL3"/>
<sequence>MTVELAVAFPVMLVVAVIAVNAMTFFSECAAFDAAFRDAVRVCATSPGYGEGADRACTLIKGQLEGAFNAENESVSVTVEAVAGGYRRFTGTIEFRATLFGHGLRTSVFGVQLPALSHRASLVVDFYKPGVVL</sequence>
<keyword evidence="4" id="KW-1185">Reference proteome</keyword>
<dbReference type="KEGG" id="ebz:J7S26_05925"/>
<keyword evidence="1" id="KW-1133">Transmembrane helix</keyword>
<organism evidence="3 5">
    <name type="scientific">Xiamenia xianingshaonis</name>
    <dbReference type="NCBI Taxonomy" id="2682776"/>
    <lineage>
        <taxon>Bacteria</taxon>
        <taxon>Bacillati</taxon>
        <taxon>Actinomycetota</taxon>
        <taxon>Coriobacteriia</taxon>
        <taxon>Eggerthellales</taxon>
        <taxon>Eggerthellaceae</taxon>
        <taxon>Xiamenia</taxon>
    </lineage>
</organism>
<evidence type="ECO:0000313" key="3">
    <source>
        <dbReference type="EMBL" id="QTU85220.1"/>
    </source>
</evidence>
<protein>
    <recommendedName>
        <fullName evidence="6">TadE-like protein</fullName>
    </recommendedName>
</protein>
<feature type="transmembrane region" description="Helical" evidence="1">
    <location>
        <begin position="6"/>
        <end position="27"/>
    </location>
</feature>
<dbReference type="EMBL" id="CP072829">
    <property type="protein sequence ID" value="QTU85220.1"/>
    <property type="molecule type" value="Genomic_DNA"/>
</dbReference>
<accession>A0A9E6MSL3</accession>
<keyword evidence="1" id="KW-0472">Membrane</keyword>
<keyword evidence="1" id="KW-0812">Transmembrane</keyword>
<name>A0A9E6MSL3_9ACTN</name>
<dbReference type="Proteomes" id="UP000671910">
    <property type="component" value="Chromosome"/>
</dbReference>
<gene>
    <name evidence="2" type="ORF">GMI68_04550</name>
    <name evidence="3" type="ORF">J7S26_05925</name>
</gene>
<dbReference type="Proteomes" id="UP000636394">
    <property type="component" value="Unassembled WGS sequence"/>
</dbReference>
<reference evidence="3" key="2">
    <citation type="submission" date="2021-04" db="EMBL/GenBank/DDBJ databases">
        <title>Novel species in family Eggerthellaceae.</title>
        <authorList>
            <person name="Zhang G."/>
        </authorList>
    </citation>
    <scope>NUCLEOTIDE SEQUENCE</scope>
    <source>
        <strain evidence="3">Zg-886</strain>
    </source>
</reference>
<evidence type="ECO:0000313" key="4">
    <source>
        <dbReference type="Proteomes" id="UP000636394"/>
    </source>
</evidence>
<evidence type="ECO:0000256" key="1">
    <source>
        <dbReference type="SAM" id="Phobius"/>
    </source>
</evidence>
<evidence type="ECO:0000313" key="5">
    <source>
        <dbReference type="Proteomes" id="UP000671910"/>
    </source>
</evidence>
<evidence type="ECO:0000313" key="2">
    <source>
        <dbReference type="EMBL" id="NHM14039.1"/>
    </source>
</evidence>
<proteinExistence type="predicted"/>
<evidence type="ECO:0008006" key="6">
    <source>
        <dbReference type="Google" id="ProtNLM"/>
    </source>
</evidence>